<evidence type="ECO:0000313" key="2">
    <source>
        <dbReference type="EMBL" id="CAD8225779.1"/>
    </source>
</evidence>
<protein>
    <recommendedName>
        <fullName evidence="1">Hikeshi-like C-terminal domain-containing protein</fullName>
    </recommendedName>
</protein>
<organism evidence="2">
    <name type="scientific">Ostreococcus sp. 'lucimarinus'</name>
    <dbReference type="NCBI Taxonomy" id="242159"/>
    <lineage>
        <taxon>Eukaryota</taxon>
        <taxon>Viridiplantae</taxon>
        <taxon>Chlorophyta</taxon>
        <taxon>Mamiellophyceae</taxon>
        <taxon>Mamiellales</taxon>
        <taxon>Bathycoccaceae</taxon>
        <taxon>Ostreococcus</taxon>
    </lineage>
</organism>
<dbReference type="EMBL" id="HBDX01007564">
    <property type="protein sequence ID" value="CAD8225779.1"/>
    <property type="molecule type" value="Transcribed_RNA"/>
</dbReference>
<dbReference type="GO" id="GO:0005634">
    <property type="term" value="C:nucleus"/>
    <property type="evidence" value="ECO:0007669"/>
    <property type="project" value="TreeGrafter"/>
</dbReference>
<reference evidence="2" key="1">
    <citation type="submission" date="2021-01" db="EMBL/GenBank/DDBJ databases">
        <authorList>
            <person name="Corre E."/>
            <person name="Pelletier E."/>
            <person name="Niang G."/>
            <person name="Scheremetjew M."/>
            <person name="Finn R."/>
            <person name="Kale V."/>
            <person name="Holt S."/>
            <person name="Cochrane G."/>
            <person name="Meng A."/>
            <person name="Brown T."/>
            <person name="Cohen L."/>
        </authorList>
    </citation>
    <scope>NUCLEOTIDE SEQUENCE</scope>
    <source>
        <strain evidence="2">Clade-A-BCC118000</strain>
    </source>
</reference>
<accession>A0A7R9T5E3</accession>
<name>A0A7R9T5E3_9CHLO</name>
<proteinExistence type="predicted"/>
<dbReference type="PANTHER" id="PTHR12925:SF0">
    <property type="entry name" value="PROTEIN HIKESHI"/>
    <property type="match status" value="1"/>
</dbReference>
<gene>
    <name evidence="2" type="ORF">OLUC0939_LOCUS6519</name>
</gene>
<sequence>MLFGAVFAKKSCVVASESFVCVENGASWTLDLTNAGFAHDECREVCLFMPSQRLLDDNSALCMYIKAGDAPWEYCGCVANAKPSDVFTLRWPVDEATGRAHPTAAVGVSVEPLASALEKEAALVQHKETFAKRVAEDLFRFMQSFQCEGSSNDRMVVPVNILTRWFDKFQNRFRRDPNFLDRSRLDIA</sequence>
<dbReference type="InterPro" id="IPR031318">
    <property type="entry name" value="OPI10"/>
</dbReference>
<dbReference type="GO" id="GO:0005829">
    <property type="term" value="C:cytosol"/>
    <property type="evidence" value="ECO:0007669"/>
    <property type="project" value="TreeGrafter"/>
</dbReference>
<feature type="domain" description="Hikeshi-like C-terminal" evidence="1">
    <location>
        <begin position="128"/>
        <end position="182"/>
    </location>
</feature>
<dbReference type="Pfam" id="PF21057">
    <property type="entry name" value="Hikeshi-like_C"/>
    <property type="match status" value="1"/>
</dbReference>
<dbReference type="GO" id="GO:0006606">
    <property type="term" value="P:protein import into nucleus"/>
    <property type="evidence" value="ECO:0007669"/>
    <property type="project" value="TreeGrafter"/>
</dbReference>
<dbReference type="PANTHER" id="PTHR12925">
    <property type="entry name" value="HIKESHI FAMILY MEMBER"/>
    <property type="match status" value="1"/>
</dbReference>
<dbReference type="InterPro" id="IPR048364">
    <property type="entry name" value="Hikeshi-like_C"/>
</dbReference>
<dbReference type="AlphaFoldDB" id="A0A7R9T5E3"/>
<dbReference type="GO" id="GO:0061608">
    <property type="term" value="F:nuclear import signal receptor activity"/>
    <property type="evidence" value="ECO:0007669"/>
    <property type="project" value="TreeGrafter"/>
</dbReference>
<evidence type="ECO:0000259" key="1">
    <source>
        <dbReference type="Pfam" id="PF21057"/>
    </source>
</evidence>